<dbReference type="EMBL" id="JACGWW010000002">
    <property type="protein sequence ID" value="MBA8813630.1"/>
    <property type="molecule type" value="Genomic_DNA"/>
</dbReference>
<comment type="subunit">
    <text evidence="4">Homodimer.</text>
</comment>
<dbReference type="InterPro" id="IPR010111">
    <property type="entry name" value="Kynureninase"/>
</dbReference>
<dbReference type="InterPro" id="IPR000192">
    <property type="entry name" value="Aminotrans_V_dom"/>
</dbReference>
<dbReference type="PIRSF" id="PIRSF038800">
    <property type="entry name" value="KYNU"/>
    <property type="match status" value="1"/>
</dbReference>
<reference evidence="6 8" key="1">
    <citation type="submission" date="2019-07" db="EMBL/GenBank/DDBJ databases">
        <title>Whole genome shotgun sequence of Frigoribacterium faeni NBRC 103066.</title>
        <authorList>
            <person name="Hosoyama A."/>
            <person name="Uohara A."/>
            <person name="Ohji S."/>
            <person name="Ichikawa N."/>
        </authorList>
    </citation>
    <scope>NUCLEOTIDE SEQUENCE [LARGE SCALE GENOMIC DNA]</scope>
    <source>
        <strain evidence="6 8">NBRC 103066</strain>
    </source>
</reference>
<dbReference type="GO" id="GO:0009435">
    <property type="term" value="P:NAD+ biosynthetic process"/>
    <property type="evidence" value="ECO:0007669"/>
    <property type="project" value="UniProtKB-UniPathway"/>
</dbReference>
<sequence length="417" mass="44086">MTRASSASAPLAAPDPELPADALDAADPLAALVSRFAPAGDVVSYLDGNSLGRPLTATSGRIEGFLRHDWGTRLIRSWDERWMDLPTVLGDRIGAAALGAAAGQTVVGDSTTVLLYKAIRALLAARPDRHEIVIDDDQFPTDRFVVEGIARERGATVRWVHVDPTLGVTVDLLADVVGPDTAVVLVNHVSYRSGYVADMAAITELVHAAGALVLFDLCHSVGVVPMRLDEWGVDVAVGCSYKYLNGGPGAPAFLYARRDLLPTLEQPIQGWMGAADVFAMADGYTPAPGIRRFISGTPPVVGMLPLHDMLDLVEEAGIDAIRAKSLALTDYAFALVDAWLGPLGVTVATPRAAELRGSHVTVTHPSFRAVVAALWEEGVVPDFRNPDGLRIGLSPLSTTFAEVRVGIAAIRAALLAG</sequence>
<evidence type="ECO:0000259" key="5">
    <source>
        <dbReference type="Pfam" id="PF00266"/>
    </source>
</evidence>
<dbReference type="EC" id="3.7.1.3" evidence="4"/>
<comment type="similarity">
    <text evidence="4">Belongs to the kynureninase family.</text>
</comment>
<dbReference type="SUPFAM" id="SSF53383">
    <property type="entry name" value="PLP-dependent transferases"/>
    <property type="match status" value="1"/>
</dbReference>
<comment type="function">
    <text evidence="4">Catalyzes the cleavage of L-kynurenine (L-Kyn) and L-3-hydroxykynurenine (L-3OHKyn) into anthranilic acid (AA) and 3-hydroxyanthranilic acid (3-OHAA), respectively.</text>
</comment>
<keyword evidence="1 4" id="KW-0662">Pyridine nucleotide biosynthesis</keyword>
<dbReference type="Pfam" id="PF00266">
    <property type="entry name" value="Aminotran_5"/>
    <property type="match status" value="1"/>
</dbReference>
<dbReference type="Proteomes" id="UP000321154">
    <property type="component" value="Unassembled WGS sequence"/>
</dbReference>
<evidence type="ECO:0000256" key="4">
    <source>
        <dbReference type="PIRNR" id="PIRNR038800"/>
    </source>
</evidence>
<reference evidence="7 9" key="2">
    <citation type="submission" date="2020-07" db="EMBL/GenBank/DDBJ databases">
        <title>Sequencing the genomes of 1000 actinobacteria strains.</title>
        <authorList>
            <person name="Klenk H.-P."/>
        </authorList>
    </citation>
    <scope>NUCLEOTIDE SEQUENCE [LARGE SCALE GENOMIC DNA]</scope>
    <source>
        <strain evidence="7 9">DSM 10309</strain>
    </source>
</reference>
<gene>
    <name evidence="7" type="ORF">FB463_001879</name>
    <name evidence="6" type="ORF">FFA01_22530</name>
</gene>
<evidence type="ECO:0000256" key="1">
    <source>
        <dbReference type="ARBA" id="ARBA00022642"/>
    </source>
</evidence>
<dbReference type="EMBL" id="BJUV01000023">
    <property type="protein sequence ID" value="GEK83944.1"/>
    <property type="molecule type" value="Genomic_DNA"/>
</dbReference>
<protein>
    <recommendedName>
        <fullName evidence="4">Kynureninase</fullName>
        <ecNumber evidence="4">3.7.1.3</ecNumber>
    </recommendedName>
</protein>
<dbReference type="PANTHER" id="PTHR14084">
    <property type="entry name" value="KYNURENINASE"/>
    <property type="match status" value="1"/>
</dbReference>
<dbReference type="Proteomes" id="UP000522688">
    <property type="component" value="Unassembled WGS sequence"/>
</dbReference>
<organism evidence="7 9">
    <name type="scientific">Frigoribacterium faeni</name>
    <dbReference type="NCBI Taxonomy" id="145483"/>
    <lineage>
        <taxon>Bacteria</taxon>
        <taxon>Bacillati</taxon>
        <taxon>Actinomycetota</taxon>
        <taxon>Actinomycetes</taxon>
        <taxon>Micrococcales</taxon>
        <taxon>Microbacteriaceae</taxon>
        <taxon>Frigoribacterium</taxon>
    </lineage>
</organism>
<dbReference type="InterPro" id="IPR015424">
    <property type="entry name" value="PyrdxlP-dep_Trfase"/>
</dbReference>
<dbReference type="GO" id="GO:0097053">
    <property type="term" value="P:L-kynurenine catabolic process"/>
    <property type="evidence" value="ECO:0007669"/>
    <property type="project" value="UniProtKB-UniPathway"/>
</dbReference>
<evidence type="ECO:0000313" key="7">
    <source>
        <dbReference type="EMBL" id="MBA8813630.1"/>
    </source>
</evidence>
<comment type="catalytic activity">
    <reaction evidence="4">
        <text>L-kynurenine + H2O = anthranilate + L-alanine + H(+)</text>
        <dbReference type="Rhea" id="RHEA:16813"/>
        <dbReference type="ChEBI" id="CHEBI:15377"/>
        <dbReference type="ChEBI" id="CHEBI:15378"/>
        <dbReference type="ChEBI" id="CHEBI:16567"/>
        <dbReference type="ChEBI" id="CHEBI:57959"/>
        <dbReference type="ChEBI" id="CHEBI:57972"/>
        <dbReference type="EC" id="3.7.1.3"/>
    </reaction>
</comment>
<evidence type="ECO:0000256" key="3">
    <source>
        <dbReference type="ARBA" id="ARBA00022898"/>
    </source>
</evidence>
<keyword evidence="2 4" id="KW-0378">Hydrolase</keyword>
<dbReference type="RefSeq" id="WP_146856158.1">
    <property type="nucleotide sequence ID" value="NZ_BAAAHR010000008.1"/>
</dbReference>
<evidence type="ECO:0000313" key="8">
    <source>
        <dbReference type="Proteomes" id="UP000321154"/>
    </source>
</evidence>
<evidence type="ECO:0000313" key="9">
    <source>
        <dbReference type="Proteomes" id="UP000522688"/>
    </source>
</evidence>
<dbReference type="GO" id="GO:0043420">
    <property type="term" value="P:anthranilate metabolic process"/>
    <property type="evidence" value="ECO:0007669"/>
    <property type="project" value="TreeGrafter"/>
</dbReference>
<dbReference type="OrthoDB" id="9812626at2"/>
<dbReference type="GO" id="GO:0030170">
    <property type="term" value="F:pyridoxal phosphate binding"/>
    <property type="evidence" value="ECO:0007669"/>
    <property type="project" value="InterPro"/>
</dbReference>
<comment type="pathway">
    <text evidence="4">Amino-acid degradation; L-kynurenine degradation; L-alanine and anthranilate from L-kynurenine: step 1/1.</text>
</comment>
<dbReference type="UniPathway" id="UPA00253">
    <property type="reaction ID" value="UER00329"/>
</dbReference>
<accession>A0A7W3PIP7</accession>
<evidence type="ECO:0000313" key="6">
    <source>
        <dbReference type="EMBL" id="GEK83944.1"/>
    </source>
</evidence>
<dbReference type="PANTHER" id="PTHR14084:SF0">
    <property type="entry name" value="KYNURENINASE"/>
    <property type="match status" value="1"/>
</dbReference>
<comment type="cofactor">
    <cofactor evidence="4">
        <name>pyridoxal 5'-phosphate</name>
        <dbReference type="ChEBI" id="CHEBI:597326"/>
    </cofactor>
</comment>
<dbReference type="GO" id="GO:0005737">
    <property type="term" value="C:cytoplasm"/>
    <property type="evidence" value="ECO:0007669"/>
    <property type="project" value="InterPro"/>
</dbReference>
<comment type="pathway">
    <text evidence="4">Cofactor biosynthesis; NAD(+) biosynthesis; quinolinate from L-kynurenine: step 2/3.</text>
</comment>
<dbReference type="GO" id="GO:0030429">
    <property type="term" value="F:kynureninase activity"/>
    <property type="evidence" value="ECO:0007669"/>
    <property type="project" value="UniProtKB-EC"/>
</dbReference>
<dbReference type="GO" id="GO:0019441">
    <property type="term" value="P:L-tryptophan catabolic process to kynurenine"/>
    <property type="evidence" value="ECO:0007669"/>
    <property type="project" value="TreeGrafter"/>
</dbReference>
<comment type="catalytic activity">
    <reaction evidence="4">
        <text>3-hydroxy-L-kynurenine + H2O = 3-hydroxyanthranilate + L-alanine + H(+)</text>
        <dbReference type="Rhea" id="RHEA:25143"/>
        <dbReference type="ChEBI" id="CHEBI:15377"/>
        <dbReference type="ChEBI" id="CHEBI:15378"/>
        <dbReference type="ChEBI" id="CHEBI:36559"/>
        <dbReference type="ChEBI" id="CHEBI:57972"/>
        <dbReference type="ChEBI" id="CHEBI:58125"/>
        <dbReference type="EC" id="3.7.1.3"/>
    </reaction>
</comment>
<dbReference type="Gene3D" id="3.40.640.10">
    <property type="entry name" value="Type I PLP-dependent aspartate aminotransferase-like (Major domain)"/>
    <property type="match status" value="1"/>
</dbReference>
<keyword evidence="3 4" id="KW-0663">Pyridoxal phosphate</keyword>
<dbReference type="InterPro" id="IPR015421">
    <property type="entry name" value="PyrdxlP-dep_Trfase_major"/>
</dbReference>
<keyword evidence="8" id="KW-1185">Reference proteome</keyword>
<dbReference type="Gene3D" id="3.90.1150.10">
    <property type="entry name" value="Aspartate Aminotransferase, domain 1"/>
    <property type="match status" value="1"/>
</dbReference>
<evidence type="ECO:0000256" key="2">
    <source>
        <dbReference type="ARBA" id="ARBA00022801"/>
    </source>
</evidence>
<feature type="domain" description="Aminotransferase class V" evidence="5">
    <location>
        <begin position="103"/>
        <end position="364"/>
    </location>
</feature>
<comment type="caution">
    <text evidence="7">The sequence shown here is derived from an EMBL/GenBank/DDBJ whole genome shotgun (WGS) entry which is preliminary data.</text>
</comment>
<name>A0A7W3PIP7_9MICO</name>
<dbReference type="InterPro" id="IPR015422">
    <property type="entry name" value="PyrdxlP-dep_Trfase_small"/>
</dbReference>
<dbReference type="AlphaFoldDB" id="A0A7W3PIP7"/>
<dbReference type="UniPathway" id="UPA00334">
    <property type="reaction ID" value="UER00455"/>
</dbReference>
<proteinExistence type="inferred from homology"/>